<proteinExistence type="inferred from homology"/>
<reference evidence="6 7" key="1">
    <citation type="journal article" date="2013" name="Curr. Biol.">
        <title>The Genome of the Foraminiferan Reticulomyxa filosa.</title>
        <authorList>
            <person name="Glockner G."/>
            <person name="Hulsmann N."/>
            <person name="Schleicher M."/>
            <person name="Noegel A.A."/>
            <person name="Eichinger L."/>
            <person name="Gallinger C."/>
            <person name="Pawlowski J."/>
            <person name="Sierra R."/>
            <person name="Euteneuer U."/>
            <person name="Pillet L."/>
            <person name="Moustafa A."/>
            <person name="Platzer M."/>
            <person name="Groth M."/>
            <person name="Szafranski K."/>
            <person name="Schliwa M."/>
        </authorList>
    </citation>
    <scope>NUCLEOTIDE SEQUENCE [LARGE SCALE GENOMIC DNA]</scope>
</reference>
<keyword evidence="2" id="KW-0326">Glycosidase</keyword>
<accession>X6MFM7</accession>
<evidence type="ECO:0000259" key="5">
    <source>
        <dbReference type="Pfam" id="PF21365"/>
    </source>
</evidence>
<dbReference type="OMA" id="ESHTEYW"/>
<dbReference type="Pfam" id="PF21365">
    <property type="entry name" value="Glyco_hydro_31_3rd"/>
    <property type="match status" value="1"/>
</dbReference>
<protein>
    <submittedName>
        <fullName evidence="6">Alpha-glucosidase</fullName>
    </submittedName>
</protein>
<name>X6MFM7_RETFI</name>
<keyword evidence="2" id="KW-0378">Hydrolase</keyword>
<feature type="domain" description="Glycosyl hydrolase family 31 C-terminal" evidence="5">
    <location>
        <begin position="212"/>
        <end position="301"/>
    </location>
</feature>
<dbReference type="Proteomes" id="UP000023152">
    <property type="component" value="Unassembled WGS sequence"/>
</dbReference>
<dbReference type="GO" id="GO:0005975">
    <property type="term" value="P:carbohydrate metabolic process"/>
    <property type="evidence" value="ECO:0007669"/>
    <property type="project" value="InterPro"/>
</dbReference>
<keyword evidence="7" id="KW-1185">Reference proteome</keyword>
<dbReference type="Pfam" id="PF01055">
    <property type="entry name" value="Glyco_hydro_31_2nd"/>
    <property type="match status" value="1"/>
</dbReference>
<evidence type="ECO:0000313" key="7">
    <source>
        <dbReference type="Proteomes" id="UP000023152"/>
    </source>
</evidence>
<evidence type="ECO:0000313" key="6">
    <source>
        <dbReference type="EMBL" id="ETO11840.1"/>
    </source>
</evidence>
<dbReference type="Pfam" id="PF17137">
    <property type="entry name" value="DUF5110"/>
    <property type="match status" value="1"/>
</dbReference>
<feature type="domain" description="Glycoside hydrolase family 31 TIM barrel" evidence="3">
    <location>
        <begin position="45"/>
        <end position="204"/>
    </location>
</feature>
<evidence type="ECO:0000259" key="3">
    <source>
        <dbReference type="Pfam" id="PF01055"/>
    </source>
</evidence>
<dbReference type="EMBL" id="ASPP01021968">
    <property type="protein sequence ID" value="ETO11840.1"/>
    <property type="molecule type" value="Genomic_DNA"/>
</dbReference>
<feature type="domain" description="DUF5110" evidence="4">
    <location>
        <begin position="318"/>
        <end position="386"/>
    </location>
</feature>
<dbReference type="SUPFAM" id="SSF51011">
    <property type="entry name" value="Glycosyl hydrolase domain"/>
    <property type="match status" value="1"/>
</dbReference>
<comment type="caution">
    <text evidence="6">The sequence shown here is derived from an EMBL/GenBank/DDBJ whole genome shotgun (WGS) entry which is preliminary data.</text>
</comment>
<sequence>MPFGWMLLNLKVPFFFLKKKSIYMPHVQSFFFLIKKKDYPQINQTLNMSQTTGRQLANTYSLFVNRALTDRLHIDQPHKRVFHLSRSSFPGQQATGGAVWSGDISASNDVLRRQIAASLNFQLSGLPYWSEDIGGFFRPADQYTNPWYHRLLIRWFQFGAFTPIFRVHGSESHTEYWNYGPTVLKDVLLIDNLRYRLLPYLYSLAYFTAVDGYTIQRHLVLDYPDVPQVWNIADEFMFGPFILVRPVWDDINTTTVYLPRANGETWWDFWTGIEYVGDQYLYNISVPLDQISLFVKSGGILIFGPFVQWTTQLPWYVLEIRIYRGMDGYFVLYEDNGLDRLSIENNKYSTIVFQWLDDSKTLSISQRVGSFPGMITVVRQFNIVLVASNHGVGVNDTTLPDKVVFYTGSAVQVNF</sequence>
<gene>
    <name evidence="6" type="ORF">RFI_25537</name>
</gene>
<dbReference type="PANTHER" id="PTHR43863:SF2">
    <property type="entry name" value="MALTASE-GLUCOAMYLASE"/>
    <property type="match status" value="1"/>
</dbReference>
<dbReference type="PANTHER" id="PTHR43863">
    <property type="entry name" value="HYDROLASE, PUTATIVE (AFU_ORTHOLOGUE AFUA_1G03140)-RELATED"/>
    <property type="match status" value="1"/>
</dbReference>
<dbReference type="OrthoDB" id="10070917at2759"/>
<comment type="similarity">
    <text evidence="1 2">Belongs to the glycosyl hydrolase 31 family.</text>
</comment>
<dbReference type="GO" id="GO:0004553">
    <property type="term" value="F:hydrolase activity, hydrolyzing O-glycosyl compounds"/>
    <property type="evidence" value="ECO:0007669"/>
    <property type="project" value="InterPro"/>
</dbReference>
<organism evidence="6 7">
    <name type="scientific">Reticulomyxa filosa</name>
    <dbReference type="NCBI Taxonomy" id="46433"/>
    <lineage>
        <taxon>Eukaryota</taxon>
        <taxon>Sar</taxon>
        <taxon>Rhizaria</taxon>
        <taxon>Retaria</taxon>
        <taxon>Foraminifera</taxon>
        <taxon>Monothalamids</taxon>
        <taxon>Reticulomyxidae</taxon>
        <taxon>Reticulomyxa</taxon>
    </lineage>
</organism>
<dbReference type="AlphaFoldDB" id="X6MFM7"/>
<dbReference type="InterPro" id="IPR017853">
    <property type="entry name" value="GH"/>
</dbReference>
<dbReference type="InterPro" id="IPR013780">
    <property type="entry name" value="Glyco_hydro_b"/>
</dbReference>
<dbReference type="InterPro" id="IPR033403">
    <property type="entry name" value="DUF5110"/>
</dbReference>
<dbReference type="Gene3D" id="3.20.20.80">
    <property type="entry name" value="Glycosidases"/>
    <property type="match status" value="1"/>
</dbReference>
<dbReference type="Gene3D" id="2.60.40.1180">
    <property type="entry name" value="Golgi alpha-mannosidase II"/>
    <property type="match status" value="2"/>
</dbReference>
<evidence type="ECO:0000256" key="2">
    <source>
        <dbReference type="RuleBase" id="RU361185"/>
    </source>
</evidence>
<evidence type="ECO:0000259" key="4">
    <source>
        <dbReference type="Pfam" id="PF17137"/>
    </source>
</evidence>
<evidence type="ECO:0000256" key="1">
    <source>
        <dbReference type="ARBA" id="ARBA00007806"/>
    </source>
</evidence>
<dbReference type="InterPro" id="IPR051816">
    <property type="entry name" value="Glycosyl_Hydrolase_31"/>
</dbReference>
<dbReference type="InterPro" id="IPR048395">
    <property type="entry name" value="Glyco_hydro_31_C"/>
</dbReference>
<dbReference type="InterPro" id="IPR000322">
    <property type="entry name" value="Glyco_hydro_31_TIM"/>
</dbReference>
<dbReference type="SUPFAM" id="SSF51445">
    <property type="entry name" value="(Trans)glycosidases"/>
    <property type="match status" value="1"/>
</dbReference>